<protein>
    <submittedName>
        <fullName evidence="9">Peptidase S8</fullName>
    </submittedName>
</protein>
<feature type="signal peptide" evidence="7">
    <location>
        <begin position="1"/>
        <end position="24"/>
    </location>
</feature>
<dbReference type="InterPro" id="IPR034080">
    <property type="entry name" value="Protease_P7-like_dom"/>
</dbReference>
<dbReference type="Pfam" id="PF00082">
    <property type="entry name" value="Peptidase_S8"/>
    <property type="match status" value="1"/>
</dbReference>
<gene>
    <name evidence="9" type="ORF">A5893_02900</name>
</gene>
<keyword evidence="10" id="KW-1185">Reference proteome</keyword>
<evidence type="ECO:0000313" key="10">
    <source>
        <dbReference type="Proteomes" id="UP000078459"/>
    </source>
</evidence>
<evidence type="ECO:0000256" key="3">
    <source>
        <dbReference type="ARBA" id="ARBA00022801"/>
    </source>
</evidence>
<dbReference type="InterPro" id="IPR036852">
    <property type="entry name" value="Peptidase_S8/S53_dom_sf"/>
</dbReference>
<dbReference type="PANTHER" id="PTHR43399">
    <property type="entry name" value="SUBTILISIN-RELATED"/>
    <property type="match status" value="1"/>
</dbReference>
<dbReference type="InterPro" id="IPR000209">
    <property type="entry name" value="Peptidase_S8/S53_dom"/>
</dbReference>
<name>A0A179DNF1_9SPHI</name>
<evidence type="ECO:0000256" key="5">
    <source>
        <dbReference type="PROSITE-ProRule" id="PRU01240"/>
    </source>
</evidence>
<keyword evidence="3 5" id="KW-0378">Hydrolase</keyword>
<organism evidence="9 10">
    <name type="scientific">Pedobacter psychrophilus</name>
    <dbReference type="NCBI Taxonomy" id="1826909"/>
    <lineage>
        <taxon>Bacteria</taxon>
        <taxon>Pseudomonadati</taxon>
        <taxon>Bacteroidota</taxon>
        <taxon>Sphingobacteriia</taxon>
        <taxon>Sphingobacteriales</taxon>
        <taxon>Sphingobacteriaceae</taxon>
        <taxon>Pedobacter</taxon>
    </lineage>
</organism>
<evidence type="ECO:0000313" key="9">
    <source>
        <dbReference type="EMBL" id="OAQ42079.1"/>
    </source>
</evidence>
<feature type="coiled-coil region" evidence="6">
    <location>
        <begin position="146"/>
        <end position="173"/>
    </location>
</feature>
<dbReference type="InterPro" id="IPR022398">
    <property type="entry name" value="Peptidase_S8_His-AS"/>
</dbReference>
<feature type="active site" description="Charge relay system" evidence="5">
    <location>
        <position position="70"/>
    </location>
</feature>
<evidence type="ECO:0000256" key="6">
    <source>
        <dbReference type="SAM" id="Coils"/>
    </source>
</evidence>
<reference evidence="9 10" key="1">
    <citation type="submission" date="2016-04" db="EMBL/GenBank/DDBJ databases">
        <authorList>
            <person name="Evans L.H."/>
            <person name="Alamgir A."/>
            <person name="Owens N."/>
            <person name="Weber N.D."/>
            <person name="Virtaneva K."/>
            <person name="Barbian K."/>
            <person name="Babar A."/>
            <person name="Rosenke K."/>
        </authorList>
    </citation>
    <scope>NUCLEOTIDE SEQUENCE [LARGE SCALE GENOMIC DNA]</scope>
    <source>
        <strain evidence="9 10">CCM 8644</strain>
    </source>
</reference>
<evidence type="ECO:0000259" key="8">
    <source>
        <dbReference type="Pfam" id="PF00082"/>
    </source>
</evidence>
<keyword evidence="6" id="KW-0175">Coiled coil</keyword>
<evidence type="ECO:0000256" key="1">
    <source>
        <dbReference type="ARBA" id="ARBA00011073"/>
    </source>
</evidence>
<dbReference type="InterPro" id="IPR015500">
    <property type="entry name" value="Peptidase_S8_subtilisin-rel"/>
</dbReference>
<dbReference type="Proteomes" id="UP000078459">
    <property type="component" value="Unassembled WGS sequence"/>
</dbReference>
<dbReference type="STRING" id="1826909.A5893_02900"/>
<feature type="chain" id="PRO_5008100730" evidence="7">
    <location>
        <begin position="25"/>
        <end position="541"/>
    </location>
</feature>
<keyword evidence="7" id="KW-0732">Signal</keyword>
<dbReference type="OrthoDB" id="9798386at2"/>
<feature type="active site" description="Charge relay system" evidence="5">
    <location>
        <position position="285"/>
    </location>
</feature>
<proteinExistence type="inferred from homology"/>
<dbReference type="PROSITE" id="PS00138">
    <property type="entry name" value="SUBTILASE_SER"/>
    <property type="match status" value="1"/>
</dbReference>
<dbReference type="PROSITE" id="PS51892">
    <property type="entry name" value="SUBTILASE"/>
    <property type="match status" value="1"/>
</dbReference>
<dbReference type="PRINTS" id="PR00723">
    <property type="entry name" value="SUBTILISIN"/>
</dbReference>
<evidence type="ECO:0000256" key="2">
    <source>
        <dbReference type="ARBA" id="ARBA00022670"/>
    </source>
</evidence>
<dbReference type="GO" id="GO:0004252">
    <property type="term" value="F:serine-type endopeptidase activity"/>
    <property type="evidence" value="ECO:0007669"/>
    <property type="project" value="UniProtKB-UniRule"/>
</dbReference>
<dbReference type="PROSITE" id="PS00137">
    <property type="entry name" value="SUBTILASE_HIS"/>
    <property type="match status" value="1"/>
</dbReference>
<dbReference type="RefSeq" id="WP_068821111.1">
    <property type="nucleotide sequence ID" value="NZ_LWHJ01000011.1"/>
</dbReference>
<keyword evidence="4 5" id="KW-0720">Serine protease</keyword>
<keyword evidence="2 5" id="KW-0645">Protease</keyword>
<evidence type="ECO:0000256" key="4">
    <source>
        <dbReference type="ARBA" id="ARBA00022825"/>
    </source>
</evidence>
<evidence type="ECO:0000256" key="7">
    <source>
        <dbReference type="SAM" id="SignalP"/>
    </source>
</evidence>
<dbReference type="SUPFAM" id="SSF52743">
    <property type="entry name" value="Subtilisin-like"/>
    <property type="match status" value="1"/>
</dbReference>
<dbReference type="InterPro" id="IPR023828">
    <property type="entry name" value="Peptidase_S8_Ser-AS"/>
</dbReference>
<reference evidence="9 10" key="2">
    <citation type="submission" date="2016-06" db="EMBL/GenBank/DDBJ databases">
        <title>Pedobacter psychrophilus sp. nov., isolated from Antarctic fragmentary rock.</title>
        <authorList>
            <person name="Svec P."/>
        </authorList>
    </citation>
    <scope>NUCLEOTIDE SEQUENCE [LARGE SCALE GENOMIC DNA]</scope>
    <source>
        <strain evidence="9 10">CCM 8644</strain>
    </source>
</reference>
<comment type="caution">
    <text evidence="9">The sequence shown here is derived from an EMBL/GenBank/DDBJ whole genome shotgun (WGS) entry which is preliminary data.</text>
</comment>
<comment type="similarity">
    <text evidence="1 5">Belongs to the peptidase S8 family.</text>
</comment>
<dbReference type="EMBL" id="LWHJ01000011">
    <property type="protein sequence ID" value="OAQ42079.1"/>
    <property type="molecule type" value="Genomic_DNA"/>
</dbReference>
<sequence length="541" mass="59379">MLINRSKIFLIALAFLTSPFFVNAQNLTYKINWQNLDLSSDTTFGISTEKAYQELLKNKKGVDVIVAVIDGGVDISHEDLKSVIYKNPKEKLDGKDEDKNGYVDDINGWNFLGGPNGDVEFETLELVREIRRLDAKFGNKSVDALSKDEEAEYLKYKDMKAELTQKLTEAKNNLNGIYGFKTVLESVVKKIGKENPTLADFESFNATEPGEAQIKKVMVNVMKEEADFITFKKEQIDGAFDHFKEQAEYNYNMDYNPRNIVGDDENNPTQKIYGNNDAKGPDALHGSHVAGIIGAIRTNNFGIKGVSNHAIILPVRAVPNGDERDKDVANAIRYAVDNGAKVINMSFGKGYSPNKDVVDDAVKYAISKDVLLIHAAGNDNMNLDLDNSKNFPNRLYADQSGTAAPSWIEVGASGPVDDNSLKATFSNYGKTTVDVFAPGVRINSTTPNSTYTEEDGTSMASPVVAGLAALIRSYYPKLTAIQVKNVIMESVVKINHNVDLMVGKKEKTVPFTDLCISGGIVNTYNALKLAEGMSNATSAIK</sequence>
<dbReference type="InterPro" id="IPR051048">
    <property type="entry name" value="Peptidase_S8/S53_subtilisin"/>
</dbReference>
<feature type="domain" description="Peptidase S8/S53" evidence="8">
    <location>
        <begin position="63"/>
        <end position="492"/>
    </location>
</feature>
<dbReference type="PANTHER" id="PTHR43399:SF4">
    <property type="entry name" value="CELL WALL-ASSOCIATED PROTEASE"/>
    <property type="match status" value="1"/>
</dbReference>
<dbReference type="GO" id="GO:0006508">
    <property type="term" value="P:proteolysis"/>
    <property type="evidence" value="ECO:0007669"/>
    <property type="project" value="UniProtKB-KW"/>
</dbReference>
<accession>A0A179DNF1</accession>
<dbReference type="Gene3D" id="3.40.50.200">
    <property type="entry name" value="Peptidase S8/S53 domain"/>
    <property type="match status" value="2"/>
</dbReference>
<feature type="active site" description="Charge relay system" evidence="5">
    <location>
        <position position="458"/>
    </location>
</feature>
<dbReference type="CDD" id="cd07483">
    <property type="entry name" value="Peptidases_S8_Subtilisin_Novo-like"/>
    <property type="match status" value="1"/>
</dbReference>
<dbReference type="AlphaFoldDB" id="A0A179DNF1"/>